<dbReference type="AlphaFoldDB" id="A0A4Q2IT17"/>
<dbReference type="Pfam" id="PF18557">
    <property type="entry name" value="NepR"/>
    <property type="match status" value="1"/>
</dbReference>
<reference evidence="3 4" key="1">
    <citation type="submission" date="2019-01" db="EMBL/GenBank/DDBJ databases">
        <title>Sphingomonas mucosissima sp. nov. and Sphingomonas desiccabilis sp. nov., from biological soil crusts in the Colorado Plateau, USA.</title>
        <authorList>
            <person name="Zhu D."/>
        </authorList>
    </citation>
    <scope>NUCLEOTIDE SEQUENCE [LARGE SCALE GENOMIC DNA]</scope>
    <source>
        <strain evidence="3 4">CP1D</strain>
    </source>
</reference>
<gene>
    <name evidence="3" type="ORF">EO081_10480</name>
</gene>
<feature type="compositionally biased region" description="Basic and acidic residues" evidence="1">
    <location>
        <begin position="9"/>
        <end position="32"/>
    </location>
</feature>
<dbReference type="EMBL" id="SDPT01000002">
    <property type="protein sequence ID" value="RXZ31647.1"/>
    <property type="molecule type" value="Genomic_DNA"/>
</dbReference>
<proteinExistence type="predicted"/>
<dbReference type="Proteomes" id="UP000292347">
    <property type="component" value="Unassembled WGS sequence"/>
</dbReference>
<comment type="caution">
    <text evidence="3">The sequence shown here is derived from an EMBL/GenBank/DDBJ whole genome shotgun (WGS) entry which is preliminary data.</text>
</comment>
<dbReference type="RefSeq" id="WP_129341883.1">
    <property type="nucleotide sequence ID" value="NZ_JACIDD010000002.1"/>
</dbReference>
<accession>A0A4Q2IT17</accession>
<sequence length="61" mass="6702">MQLVTGSNETERQERAATADGKQKPEEGKQKNVGDALRAVYQDAAGEEIPDEMLDLLSKLK</sequence>
<keyword evidence="4" id="KW-1185">Reference proteome</keyword>
<evidence type="ECO:0000259" key="2">
    <source>
        <dbReference type="Pfam" id="PF18557"/>
    </source>
</evidence>
<evidence type="ECO:0000256" key="1">
    <source>
        <dbReference type="SAM" id="MobiDB-lite"/>
    </source>
</evidence>
<evidence type="ECO:0000313" key="3">
    <source>
        <dbReference type="EMBL" id="RXZ31647.1"/>
    </source>
</evidence>
<protein>
    <recommendedName>
        <fullName evidence="2">Anti-sigma factor NepR domain-containing protein</fullName>
    </recommendedName>
</protein>
<feature type="region of interest" description="Disordered" evidence="1">
    <location>
        <begin position="1"/>
        <end position="35"/>
    </location>
</feature>
<evidence type="ECO:0000313" key="4">
    <source>
        <dbReference type="Proteomes" id="UP000292347"/>
    </source>
</evidence>
<name>A0A4Q2IT17_9SPHN</name>
<feature type="domain" description="Anti-sigma factor NepR" evidence="2">
    <location>
        <begin position="30"/>
        <end position="61"/>
    </location>
</feature>
<dbReference type="OrthoDB" id="7580506at2"/>
<organism evidence="3 4">
    <name type="scientific">Sphingomonas desiccabilis</name>
    <dbReference type="NCBI Taxonomy" id="429134"/>
    <lineage>
        <taxon>Bacteria</taxon>
        <taxon>Pseudomonadati</taxon>
        <taxon>Pseudomonadota</taxon>
        <taxon>Alphaproteobacteria</taxon>
        <taxon>Sphingomonadales</taxon>
        <taxon>Sphingomonadaceae</taxon>
        <taxon>Sphingomonas</taxon>
    </lineage>
</organism>
<dbReference type="InterPro" id="IPR041649">
    <property type="entry name" value="NepR"/>
</dbReference>